<dbReference type="Proteomes" id="UP000719766">
    <property type="component" value="Unassembled WGS sequence"/>
</dbReference>
<proteinExistence type="predicted"/>
<comment type="caution">
    <text evidence="2">The sequence shown here is derived from an EMBL/GenBank/DDBJ whole genome shotgun (WGS) entry which is preliminary data.</text>
</comment>
<dbReference type="GeneID" id="64604764"/>
<protein>
    <submittedName>
        <fullName evidence="2">Uncharacterized protein</fullName>
    </submittedName>
</protein>
<dbReference type="EMBL" id="JABBWE010000039">
    <property type="protein sequence ID" value="KAG1791976.1"/>
    <property type="molecule type" value="Genomic_DNA"/>
</dbReference>
<keyword evidence="3" id="KW-1185">Reference proteome</keyword>
<evidence type="ECO:0000256" key="1">
    <source>
        <dbReference type="SAM" id="Phobius"/>
    </source>
</evidence>
<keyword evidence="1" id="KW-1133">Transmembrane helix</keyword>
<evidence type="ECO:0000313" key="3">
    <source>
        <dbReference type="Proteomes" id="UP000719766"/>
    </source>
</evidence>
<feature type="transmembrane region" description="Helical" evidence="1">
    <location>
        <begin position="113"/>
        <end position="130"/>
    </location>
</feature>
<reference evidence="2" key="1">
    <citation type="journal article" date="2020" name="New Phytol.">
        <title>Comparative genomics reveals dynamic genome evolution in host specialist ectomycorrhizal fungi.</title>
        <authorList>
            <person name="Lofgren L.A."/>
            <person name="Nguyen N.H."/>
            <person name="Vilgalys R."/>
            <person name="Ruytinx J."/>
            <person name="Liao H.L."/>
            <person name="Branco S."/>
            <person name="Kuo A."/>
            <person name="LaButti K."/>
            <person name="Lipzen A."/>
            <person name="Andreopoulos W."/>
            <person name="Pangilinan J."/>
            <person name="Riley R."/>
            <person name="Hundley H."/>
            <person name="Na H."/>
            <person name="Barry K."/>
            <person name="Grigoriev I.V."/>
            <person name="Stajich J.E."/>
            <person name="Kennedy P.G."/>
        </authorList>
    </citation>
    <scope>NUCLEOTIDE SEQUENCE</scope>
    <source>
        <strain evidence="2">S12</strain>
    </source>
</reference>
<sequence length="149" mass="16703">MTIPSSRSCTHPQLSCSCSVLCAINTNVLTSRDPRPCPLEIHRILPATTTRAWLMTPDIQGSTRHGPWSWRALATTAPSVKSPVKSIVIPKEDGAIEGTTKRLVESNGNLVSYFWYMLFVYILGNCHYTTKRLLVRYTKSTYCISRNTP</sequence>
<name>A0A9P7AMV1_9AGAM</name>
<keyword evidence="1" id="KW-0812">Transmembrane</keyword>
<keyword evidence="1" id="KW-0472">Membrane</keyword>
<dbReference type="RefSeq" id="XP_041158675.1">
    <property type="nucleotide sequence ID" value="XM_041311000.1"/>
</dbReference>
<dbReference type="AlphaFoldDB" id="A0A9P7AMV1"/>
<gene>
    <name evidence="2" type="ORF">HD556DRAFT_580771</name>
</gene>
<evidence type="ECO:0000313" key="2">
    <source>
        <dbReference type="EMBL" id="KAG1791976.1"/>
    </source>
</evidence>
<accession>A0A9P7AMV1</accession>
<dbReference type="PROSITE" id="PS51257">
    <property type="entry name" value="PROKAR_LIPOPROTEIN"/>
    <property type="match status" value="1"/>
</dbReference>
<organism evidence="2 3">
    <name type="scientific">Suillus plorans</name>
    <dbReference type="NCBI Taxonomy" id="116603"/>
    <lineage>
        <taxon>Eukaryota</taxon>
        <taxon>Fungi</taxon>
        <taxon>Dikarya</taxon>
        <taxon>Basidiomycota</taxon>
        <taxon>Agaricomycotina</taxon>
        <taxon>Agaricomycetes</taxon>
        <taxon>Agaricomycetidae</taxon>
        <taxon>Boletales</taxon>
        <taxon>Suillineae</taxon>
        <taxon>Suillaceae</taxon>
        <taxon>Suillus</taxon>
    </lineage>
</organism>